<dbReference type="EMBL" id="LRGB01016531">
    <property type="protein sequence ID" value="KZR98578.1"/>
    <property type="molecule type" value="Genomic_DNA"/>
</dbReference>
<feature type="non-terminal residue" evidence="1">
    <location>
        <position position="135"/>
    </location>
</feature>
<protein>
    <submittedName>
        <fullName evidence="1">Uncharacterized protein</fullName>
    </submittedName>
</protein>
<sequence>MRLQLQRFDFRLVYKPGRELYIADTLSRAPSPRLFNDDVTQAGEEQVHAVLDLVIPRESTRAKFAAATDADPTLLVVKQLLLRGWPDHKSQCPVAAKPFWAVRHNLAEAEGLLLNGSRLVVPVSLRQEVMAGVHD</sequence>
<dbReference type="AlphaFoldDB" id="A0A164G6A9"/>
<evidence type="ECO:0000313" key="2">
    <source>
        <dbReference type="Proteomes" id="UP000076858"/>
    </source>
</evidence>
<dbReference type="InterPro" id="IPR050951">
    <property type="entry name" value="Retrovirus_Pol_polyprotein"/>
</dbReference>
<keyword evidence="2" id="KW-1185">Reference proteome</keyword>
<name>A0A164G6A9_9CRUS</name>
<comment type="caution">
    <text evidence="1">The sequence shown here is derived from an EMBL/GenBank/DDBJ whole genome shotgun (WGS) entry which is preliminary data.</text>
</comment>
<accession>A0A164G6A9</accession>
<proteinExistence type="predicted"/>
<dbReference type="Proteomes" id="UP000076858">
    <property type="component" value="Unassembled WGS sequence"/>
</dbReference>
<reference evidence="1 2" key="1">
    <citation type="submission" date="2016-03" db="EMBL/GenBank/DDBJ databases">
        <title>EvidentialGene: Evidence-directed Construction of Genes on Genomes.</title>
        <authorList>
            <person name="Gilbert D.G."/>
            <person name="Choi J.-H."/>
            <person name="Mockaitis K."/>
            <person name="Colbourne J."/>
            <person name="Pfrender M."/>
        </authorList>
    </citation>
    <scope>NUCLEOTIDE SEQUENCE [LARGE SCALE GENOMIC DNA]</scope>
    <source>
        <strain evidence="1 2">Xinb3</strain>
        <tissue evidence="1">Complete organism</tissue>
    </source>
</reference>
<gene>
    <name evidence="1" type="ORF">APZ42_005936</name>
</gene>
<dbReference type="STRING" id="35525.A0A164G6A9"/>
<dbReference type="PANTHER" id="PTHR37984:SF5">
    <property type="entry name" value="PROTEIN NYNRIN-LIKE"/>
    <property type="match status" value="1"/>
</dbReference>
<dbReference type="PANTHER" id="PTHR37984">
    <property type="entry name" value="PROTEIN CBG26694"/>
    <property type="match status" value="1"/>
</dbReference>
<organism evidence="1 2">
    <name type="scientific">Daphnia magna</name>
    <dbReference type="NCBI Taxonomy" id="35525"/>
    <lineage>
        <taxon>Eukaryota</taxon>
        <taxon>Metazoa</taxon>
        <taxon>Ecdysozoa</taxon>
        <taxon>Arthropoda</taxon>
        <taxon>Crustacea</taxon>
        <taxon>Branchiopoda</taxon>
        <taxon>Diplostraca</taxon>
        <taxon>Cladocera</taxon>
        <taxon>Anomopoda</taxon>
        <taxon>Daphniidae</taxon>
        <taxon>Daphnia</taxon>
    </lineage>
</organism>
<evidence type="ECO:0000313" key="1">
    <source>
        <dbReference type="EMBL" id="KZR98578.1"/>
    </source>
</evidence>